<dbReference type="GO" id="GO:0005524">
    <property type="term" value="F:ATP binding"/>
    <property type="evidence" value="ECO:0007669"/>
    <property type="project" value="UniProtKB-UniRule"/>
</dbReference>
<dbReference type="SMART" id="SM00220">
    <property type="entry name" value="S_TKc"/>
    <property type="match status" value="1"/>
</dbReference>
<accession>A0A238FL26</accession>
<reference evidence="16" key="1">
    <citation type="submission" date="2016-09" db="EMBL/GenBank/DDBJ databases">
        <authorList>
            <person name="Jeantristanb JTB J.-T."/>
            <person name="Ricardo R."/>
        </authorList>
    </citation>
    <scope>NUCLEOTIDE SEQUENCE [LARGE SCALE GENOMIC DNA]</scope>
</reference>
<dbReference type="FunFam" id="3.30.200.20:FF:000192">
    <property type="entry name" value="Serine/threonine-protein kinase cot-1"/>
    <property type="match status" value="1"/>
</dbReference>
<dbReference type="Gene3D" id="1.10.510.10">
    <property type="entry name" value="Transferase(Phosphotransferase) domain 1"/>
    <property type="match status" value="1"/>
</dbReference>
<keyword evidence="2" id="KW-0723">Serine/threonine-protein kinase</keyword>
<dbReference type="Pfam" id="PF00069">
    <property type="entry name" value="Pkinase"/>
    <property type="match status" value="2"/>
</dbReference>
<dbReference type="InterPro" id="IPR050839">
    <property type="entry name" value="Rho-assoc_Ser/Thr_Kinase"/>
</dbReference>
<evidence type="ECO:0000313" key="16">
    <source>
        <dbReference type="Proteomes" id="UP000198372"/>
    </source>
</evidence>
<dbReference type="GO" id="GO:0005856">
    <property type="term" value="C:cytoskeleton"/>
    <property type="evidence" value="ECO:0007669"/>
    <property type="project" value="TreeGrafter"/>
</dbReference>
<feature type="compositionally biased region" description="Basic and acidic residues" evidence="12">
    <location>
        <begin position="1395"/>
        <end position="1406"/>
    </location>
</feature>
<dbReference type="OrthoDB" id="3638488at2759"/>
<comment type="catalytic activity">
    <reaction evidence="9">
        <text>L-threonyl-[protein] + ATP = O-phospho-L-threonyl-[protein] + ADP + H(+)</text>
        <dbReference type="Rhea" id="RHEA:46608"/>
        <dbReference type="Rhea" id="RHEA-COMP:11060"/>
        <dbReference type="Rhea" id="RHEA-COMP:11605"/>
        <dbReference type="ChEBI" id="CHEBI:15378"/>
        <dbReference type="ChEBI" id="CHEBI:30013"/>
        <dbReference type="ChEBI" id="CHEBI:30616"/>
        <dbReference type="ChEBI" id="CHEBI:61977"/>
        <dbReference type="ChEBI" id="CHEBI:456216"/>
        <dbReference type="EC" id="2.7.11.1"/>
    </reaction>
</comment>
<feature type="compositionally biased region" description="Polar residues" evidence="12">
    <location>
        <begin position="521"/>
        <end position="537"/>
    </location>
</feature>
<evidence type="ECO:0000256" key="2">
    <source>
        <dbReference type="ARBA" id="ARBA00022527"/>
    </source>
</evidence>
<dbReference type="STRING" id="269621.A0A238FL26"/>
<feature type="domain" description="Protein kinase" evidence="13">
    <location>
        <begin position="1074"/>
        <end position="1410"/>
    </location>
</feature>
<gene>
    <name evidence="15" type="ORF">BQ2448_4582</name>
</gene>
<evidence type="ECO:0000256" key="9">
    <source>
        <dbReference type="ARBA" id="ARBA00047899"/>
    </source>
</evidence>
<evidence type="ECO:0000259" key="13">
    <source>
        <dbReference type="PROSITE" id="PS50011"/>
    </source>
</evidence>
<feature type="region of interest" description="Disordered" evidence="12">
    <location>
        <begin position="1253"/>
        <end position="1286"/>
    </location>
</feature>
<dbReference type="GO" id="GO:0005737">
    <property type="term" value="C:cytoplasm"/>
    <property type="evidence" value="ECO:0007669"/>
    <property type="project" value="TreeGrafter"/>
</dbReference>
<feature type="binding site" evidence="11">
    <location>
        <position position="1103"/>
    </location>
    <ligand>
        <name>ATP</name>
        <dbReference type="ChEBI" id="CHEBI:30616"/>
    </ligand>
</feature>
<keyword evidence="6" id="KW-0418">Kinase</keyword>
<proteinExistence type="inferred from homology"/>
<keyword evidence="7 11" id="KW-0067">ATP-binding</keyword>
<feature type="compositionally biased region" description="Pro residues" evidence="12">
    <location>
        <begin position="544"/>
        <end position="554"/>
    </location>
</feature>
<keyword evidence="16" id="KW-1185">Reference proteome</keyword>
<feature type="region of interest" description="Disordered" evidence="12">
    <location>
        <begin position="1395"/>
        <end position="1424"/>
    </location>
</feature>
<evidence type="ECO:0000256" key="3">
    <source>
        <dbReference type="ARBA" id="ARBA00022553"/>
    </source>
</evidence>
<dbReference type="InterPro" id="IPR000961">
    <property type="entry name" value="AGC-kinase_C"/>
</dbReference>
<evidence type="ECO:0000313" key="15">
    <source>
        <dbReference type="EMBL" id="SCV71888.1"/>
    </source>
</evidence>
<feature type="region of interest" description="Disordered" evidence="12">
    <location>
        <begin position="913"/>
        <end position="976"/>
    </location>
</feature>
<feature type="region of interest" description="Disordered" evidence="12">
    <location>
        <begin position="513"/>
        <end position="562"/>
    </location>
</feature>
<evidence type="ECO:0000256" key="1">
    <source>
        <dbReference type="ARBA" id="ARBA00012513"/>
    </source>
</evidence>
<keyword evidence="4" id="KW-0808">Transferase</keyword>
<dbReference type="EC" id="2.7.11.1" evidence="1"/>
<dbReference type="PANTHER" id="PTHR22988:SF76">
    <property type="entry name" value="CHROMOSOME UNDETERMINED SCAFFOLD_135, WHOLE GENOME SHOTGUN SEQUENCE"/>
    <property type="match status" value="1"/>
</dbReference>
<protein>
    <recommendedName>
        <fullName evidence="1">non-specific serine/threonine protein kinase</fullName>
        <ecNumber evidence="1">2.7.11.1</ecNumber>
    </recommendedName>
</protein>
<comment type="similarity">
    <text evidence="8">Belongs to the protein kinase superfamily. STE Ser/Thr protein kinase family. COT1 subfamily.</text>
</comment>
<evidence type="ECO:0000256" key="6">
    <source>
        <dbReference type="ARBA" id="ARBA00022777"/>
    </source>
</evidence>
<feature type="compositionally biased region" description="Basic and acidic residues" evidence="12">
    <location>
        <begin position="1253"/>
        <end position="1272"/>
    </location>
</feature>
<dbReference type="GO" id="GO:0004674">
    <property type="term" value="F:protein serine/threonine kinase activity"/>
    <property type="evidence" value="ECO:0007669"/>
    <property type="project" value="UniProtKB-KW"/>
</dbReference>
<evidence type="ECO:0000256" key="8">
    <source>
        <dbReference type="ARBA" id="ARBA00038271"/>
    </source>
</evidence>
<dbReference type="SUPFAM" id="SSF56112">
    <property type="entry name" value="Protein kinase-like (PK-like)"/>
    <property type="match status" value="1"/>
</dbReference>
<evidence type="ECO:0000256" key="10">
    <source>
        <dbReference type="ARBA" id="ARBA00048679"/>
    </source>
</evidence>
<comment type="catalytic activity">
    <reaction evidence="10">
        <text>L-seryl-[protein] + ATP = O-phospho-L-seryl-[protein] + ADP + H(+)</text>
        <dbReference type="Rhea" id="RHEA:17989"/>
        <dbReference type="Rhea" id="RHEA-COMP:9863"/>
        <dbReference type="Rhea" id="RHEA-COMP:11604"/>
        <dbReference type="ChEBI" id="CHEBI:15378"/>
        <dbReference type="ChEBI" id="CHEBI:29999"/>
        <dbReference type="ChEBI" id="CHEBI:30616"/>
        <dbReference type="ChEBI" id="CHEBI:83421"/>
        <dbReference type="ChEBI" id="CHEBI:456216"/>
        <dbReference type="EC" id="2.7.11.1"/>
    </reaction>
</comment>
<dbReference type="InterPro" id="IPR000719">
    <property type="entry name" value="Prot_kinase_dom"/>
</dbReference>
<feature type="region of interest" description="Disordered" evidence="12">
    <location>
        <begin position="613"/>
        <end position="692"/>
    </location>
</feature>
<sequence>MAADGLRANPPSATSSPSSPPPLASPLPSYDATTSKSTPPPATKHSTRWISRSSTYLKLVLALLLVYHLHLPSFTLPTSLPRIEAIAYPPQLGHDIVYGLRVVIPTTSQGKPDQLLLEIGKIPDDQLKGRVLDSFVGLSDSWFFFKIQSKEDTHYLLATLFMANLVTRQEANQILRKGPVSRSSERTNSTSLLPIAIHRIPSLMTLSAAYMAGAEVGTRVLFRTIRLNPDDKITPVVVGAGSVLGCVVLFSKSSSAEEGGVAVRKMNAEHVRMFGLGSGVRVGTLMNAQEGGRGNEVGMIRVLSDEERISKCFLKPFVHFKTLTPTSALLDHPFFAGPAQESAFVTSQAFERSPSDEGDWLDAAVARLKAFIGQGLLQTSEMGEPNHRRLRRVPVPSPLPPLVHVAPHIEPDKLGTLDLNIARETSGASSLNTQLQRILTKNELRRTPMMATVNVVGPKVTSPGPKPSPAAVDRSGARAFKAVEDITDPNGRTSSPRLLNYCLHKPKITSRPLPHLPTLHNAVSPSSTRYPTPCTSRPTMSTRPPLPCPPPRPYDTPGSPRPITALESVYGISTLVSPRLRPNDSVDWFSSGAIDKEVGSTFFFGQRQAQSSTSMAHRALPNLPRTQRRNEPRLPSIPTVKGYPLALPPSPRPPSMMQTRPDITATTNARAPPQSKNEASAHPPESCESPLSMKRTSNIPLASSSSILVHSGFWDLLAATGSRLYNPLSRIVGPGLTVAPSAFAAGGDELWDQGGYKRIDYHAPLPPEMQGGPNGGGLRKVKGVHKGLIGRPEGFTHLVHASDAEQAEVLLRRWKQEGVGKIGQPGWAEPIKAATRTIARARGIAEVQAARNDAQQEARLQVINGLPSSVISPCNLSPSPLGTSSIPSERGAIEDDLFLGLLEVQNSPFLKGGVGQPDEHDRTLTPQRGPAAGLGTTRFSPGGRPILPEFGTSSPSSRQEVYFDHSSSNEDDSSNDDTIIHDPEALHTLLAEPKFVPSLLTIEKAVAAKIYFETKYHAIFKQPRDRDTRRLLLEQELMRLTLNDQQRRCVREAWKLSETEYLREMRQRVGVNSFVKLKTIGHGAFGVVSLVKEKGTGEVFAMKQLRKTDMLRKGQEGHVRAERDLLATASTSTRWTVRLAYSFQDVDHLYLVMTYMGGGDLLTLLIERDTFKESFAKFYIAEMICAIQETHTVLGAIHRDVKPDNFLFDSNGHIAISDFGLATDFHWAHDGAYFEQQRRELLYKHGIDLDDGTKGGRKLPRGEPIFDPKRNSEQPSGGEDGGAGSLLTWRDRNRRRLAYSVVGTNNYMSVEVLRGHGYGAESDWWSLGVIMFEMLYGYPPFVSKNRTQTRQKKPPSASSQIQNWRTYLRFPSTPRISREAQDLITRLICEREDRLGSRMTSSKDRPNSMLESLRSPAGPLRGPGVVGASTTLGGTMGMRSGGGQGADGAEEIKAHPWFRGIDFASLHLQTPPFVPSLTCPTDTRYFEDDIDANPLPAPEIAPGVPAPDTTRDPLLRHVEHGEMLLDARKGLAFQGWTYKKPKRTIYDPRKGLDLSSTASWSRGEVGNGEVFPMIYRGRSTLRVQGGSGLRSLSV</sequence>
<feature type="compositionally biased region" description="Polar residues" evidence="12">
    <location>
        <begin position="664"/>
        <end position="678"/>
    </location>
</feature>
<evidence type="ECO:0000256" key="4">
    <source>
        <dbReference type="ARBA" id="ARBA00022679"/>
    </source>
</evidence>
<dbReference type="InterPro" id="IPR011009">
    <property type="entry name" value="Kinase-like_dom_sf"/>
</dbReference>
<dbReference type="Gene3D" id="3.30.200.20">
    <property type="entry name" value="Phosphorylase Kinase, domain 1"/>
    <property type="match status" value="1"/>
</dbReference>
<dbReference type="PROSITE" id="PS50011">
    <property type="entry name" value="PROTEIN_KINASE_DOM"/>
    <property type="match status" value="1"/>
</dbReference>
<dbReference type="GO" id="GO:0031032">
    <property type="term" value="P:actomyosin structure organization"/>
    <property type="evidence" value="ECO:0007669"/>
    <property type="project" value="TreeGrafter"/>
</dbReference>
<dbReference type="InterPro" id="IPR017441">
    <property type="entry name" value="Protein_kinase_ATP_BS"/>
</dbReference>
<name>A0A238FL26_9BASI</name>
<dbReference type="CDD" id="cd21742">
    <property type="entry name" value="MobB_NDR_LATS-like"/>
    <property type="match status" value="1"/>
</dbReference>
<evidence type="ECO:0000256" key="11">
    <source>
        <dbReference type="PROSITE-ProRule" id="PRU10141"/>
    </source>
</evidence>
<organism evidence="15 16">
    <name type="scientific">Microbotryum intermedium</name>
    <dbReference type="NCBI Taxonomy" id="269621"/>
    <lineage>
        <taxon>Eukaryota</taxon>
        <taxon>Fungi</taxon>
        <taxon>Dikarya</taxon>
        <taxon>Basidiomycota</taxon>
        <taxon>Pucciniomycotina</taxon>
        <taxon>Microbotryomycetes</taxon>
        <taxon>Microbotryales</taxon>
        <taxon>Microbotryaceae</taxon>
        <taxon>Microbotryum</taxon>
    </lineage>
</organism>
<evidence type="ECO:0000256" key="5">
    <source>
        <dbReference type="ARBA" id="ARBA00022741"/>
    </source>
</evidence>
<dbReference type="EMBL" id="FMSP01000008">
    <property type="protein sequence ID" value="SCV71888.1"/>
    <property type="molecule type" value="Genomic_DNA"/>
</dbReference>
<feature type="region of interest" description="Disordered" evidence="12">
    <location>
        <begin position="1"/>
        <end position="46"/>
    </location>
</feature>
<evidence type="ECO:0000259" key="14">
    <source>
        <dbReference type="PROSITE" id="PS51285"/>
    </source>
</evidence>
<dbReference type="InterPro" id="IPR059233">
    <property type="entry name" value="MobB_NdrA/B/Cbk1"/>
</dbReference>
<dbReference type="Proteomes" id="UP000198372">
    <property type="component" value="Unassembled WGS sequence"/>
</dbReference>
<dbReference type="PROSITE" id="PS51285">
    <property type="entry name" value="AGC_KINASE_CTER"/>
    <property type="match status" value="1"/>
</dbReference>
<dbReference type="PANTHER" id="PTHR22988">
    <property type="entry name" value="MYOTONIC DYSTROPHY S/T KINASE-RELATED"/>
    <property type="match status" value="1"/>
</dbReference>
<feature type="domain" description="AGC-kinase C-terminal" evidence="14">
    <location>
        <begin position="1459"/>
        <end position="1548"/>
    </location>
</feature>
<evidence type="ECO:0000256" key="7">
    <source>
        <dbReference type="ARBA" id="ARBA00022840"/>
    </source>
</evidence>
<keyword evidence="5 11" id="KW-0547">Nucleotide-binding</keyword>
<dbReference type="PROSITE" id="PS00107">
    <property type="entry name" value="PROTEIN_KINASE_ATP"/>
    <property type="match status" value="1"/>
</dbReference>
<feature type="compositionally biased region" description="Low complexity" evidence="12">
    <location>
        <begin position="26"/>
        <end position="37"/>
    </location>
</feature>
<evidence type="ECO:0000256" key="12">
    <source>
        <dbReference type="SAM" id="MobiDB-lite"/>
    </source>
</evidence>
<keyword evidence="3" id="KW-0597">Phosphoprotein</keyword>
<dbReference type="CDD" id="cd05573">
    <property type="entry name" value="STKc_ROCK_NDR_like"/>
    <property type="match status" value="1"/>
</dbReference>